<proteinExistence type="predicted"/>
<organism evidence="2">
    <name type="scientific">freshwater metagenome</name>
    <dbReference type="NCBI Taxonomy" id="449393"/>
    <lineage>
        <taxon>unclassified sequences</taxon>
        <taxon>metagenomes</taxon>
        <taxon>ecological metagenomes</taxon>
    </lineage>
</organism>
<dbReference type="GO" id="GO:0071949">
    <property type="term" value="F:FAD binding"/>
    <property type="evidence" value="ECO:0007669"/>
    <property type="project" value="InterPro"/>
</dbReference>
<dbReference type="PANTHER" id="PTHR42659">
    <property type="entry name" value="XANTHINE DEHYDROGENASE SUBUNIT C-RELATED"/>
    <property type="match status" value="1"/>
</dbReference>
<accession>A0A6J7L9E3</accession>
<feature type="domain" description="FAD-binding PCMH-type" evidence="1">
    <location>
        <begin position="50"/>
        <end position="269"/>
    </location>
</feature>
<dbReference type="Gene3D" id="3.30.390.50">
    <property type="entry name" value="CO dehydrogenase flavoprotein, C-terminal domain"/>
    <property type="match status" value="1"/>
</dbReference>
<dbReference type="InterPro" id="IPR036318">
    <property type="entry name" value="FAD-bd_PCMH-like_sf"/>
</dbReference>
<dbReference type="SUPFAM" id="SSF56176">
    <property type="entry name" value="FAD-binding/transporter-associated domain-like"/>
    <property type="match status" value="1"/>
</dbReference>
<dbReference type="Gene3D" id="3.30.465.10">
    <property type="match status" value="2"/>
</dbReference>
<dbReference type="SMART" id="SM01092">
    <property type="entry name" value="CO_deh_flav_C"/>
    <property type="match status" value="1"/>
</dbReference>
<dbReference type="InterPro" id="IPR002346">
    <property type="entry name" value="Mopterin_DH_FAD-bd"/>
</dbReference>
<dbReference type="InterPro" id="IPR036683">
    <property type="entry name" value="CO_DH_flav_C_dom_sf"/>
</dbReference>
<dbReference type="InterPro" id="IPR016167">
    <property type="entry name" value="FAD-bd_PCMH_sub1"/>
</dbReference>
<dbReference type="SUPFAM" id="SSF55447">
    <property type="entry name" value="CO dehydrogenase flavoprotein C-terminal domain-like"/>
    <property type="match status" value="1"/>
</dbReference>
<name>A0A6J7L9E3_9ZZZZ</name>
<dbReference type="InterPro" id="IPR016166">
    <property type="entry name" value="FAD-bd_PCMH"/>
</dbReference>
<dbReference type="InterPro" id="IPR016169">
    <property type="entry name" value="FAD-bd_PCMH_sub2"/>
</dbReference>
<dbReference type="PANTHER" id="PTHR42659:SF9">
    <property type="entry name" value="XANTHINE DEHYDROGENASE FAD-BINDING SUBUNIT XDHB-RELATED"/>
    <property type="match status" value="1"/>
</dbReference>
<dbReference type="InterPro" id="IPR051312">
    <property type="entry name" value="Diverse_Substr_Oxidored"/>
</dbReference>
<dbReference type="Pfam" id="PF00941">
    <property type="entry name" value="FAD_binding_5"/>
    <property type="match status" value="1"/>
</dbReference>
<dbReference type="InterPro" id="IPR005107">
    <property type="entry name" value="CO_DH_flav_C"/>
</dbReference>
<sequence length="387" mass="41745">MRQAIVERDRAEERSFGLVRRPNRWWIEAMRRAYPRGAHRLLHQVGTRWSRPLPLAELRSIERPLDESEAVTALSAPGAHAIAGGTDLIPARRQGVIAPTVLVDLSTVSTLGLISEGTGSTRFGAAVRLSDLRDWAATRSPVLAEAIEQIANPQIREMATVGGNLCQQNRCWYLRNDFDCYKRGGVSCPCYAVEGDHRFYHAIVDGHRCQSVTPSDLSTVLSALGATVTLRGPRGSRVLEVEDLYTGPGETVLREGEFVASVDLPAAAAGSGANYEKLNRSSGDFAVVSVATMLAVGVDGTVTSARAVLGAVAPTPFRARESEDALVGQRGGTSIDRAAEAWVRHAHPLPGNTWKVDVAVGMLRRSLQSSYRRAVEARAVTTSTLEG</sequence>
<dbReference type="PROSITE" id="PS51387">
    <property type="entry name" value="FAD_PCMH"/>
    <property type="match status" value="1"/>
</dbReference>
<dbReference type="GO" id="GO:0016491">
    <property type="term" value="F:oxidoreductase activity"/>
    <property type="evidence" value="ECO:0007669"/>
    <property type="project" value="InterPro"/>
</dbReference>
<dbReference type="Gene3D" id="3.30.43.10">
    <property type="entry name" value="Uridine Diphospho-n-acetylenolpyruvylglucosamine Reductase, domain 2"/>
    <property type="match status" value="1"/>
</dbReference>
<dbReference type="Pfam" id="PF03450">
    <property type="entry name" value="CO_deh_flav_C"/>
    <property type="match status" value="1"/>
</dbReference>
<protein>
    <submittedName>
        <fullName evidence="2">Unannotated protein</fullName>
    </submittedName>
</protein>
<evidence type="ECO:0000259" key="1">
    <source>
        <dbReference type="PROSITE" id="PS51387"/>
    </source>
</evidence>
<dbReference type="EMBL" id="CAFBNF010000316">
    <property type="protein sequence ID" value="CAB4962334.1"/>
    <property type="molecule type" value="Genomic_DNA"/>
</dbReference>
<gene>
    <name evidence="2" type="ORF">UFOPK3773_02073</name>
</gene>
<evidence type="ECO:0000313" key="2">
    <source>
        <dbReference type="EMBL" id="CAB4962334.1"/>
    </source>
</evidence>
<reference evidence="2" key="1">
    <citation type="submission" date="2020-05" db="EMBL/GenBank/DDBJ databases">
        <authorList>
            <person name="Chiriac C."/>
            <person name="Salcher M."/>
            <person name="Ghai R."/>
            <person name="Kavagutti S V."/>
        </authorList>
    </citation>
    <scope>NUCLEOTIDE SEQUENCE</scope>
</reference>
<dbReference type="AlphaFoldDB" id="A0A6J7L9E3"/>